<dbReference type="RefSeq" id="WP_183385209.1">
    <property type="nucleotide sequence ID" value="NZ_JACHXR010000015.1"/>
</dbReference>
<accession>A0A7W5HLE5</accession>
<dbReference type="AlphaFoldDB" id="A0A7W5HLE5"/>
<sequence>MPLPVSLKEVVEAMQPLSEEWQAFIHRHTGELVSFTEEEAQFAEEGAEDAPEWLEEFLPKVREVLDSEAYVQLPGQFDFHEYRVMEDFCRQQEDMELQHELLTAIRGRGAFRRFKDAIQIQGIAQDWYDYRDRALRELAADFLEVEGIPFVEE</sequence>
<protein>
    <submittedName>
        <fullName evidence="1">Uncharacterized protein</fullName>
    </submittedName>
</protein>
<dbReference type="Proteomes" id="UP000518892">
    <property type="component" value="Unassembled WGS sequence"/>
</dbReference>
<gene>
    <name evidence="1" type="ORF">FHR97_003658</name>
</gene>
<dbReference type="InterPro" id="IPR005361">
    <property type="entry name" value="UPF0158"/>
</dbReference>
<evidence type="ECO:0000313" key="2">
    <source>
        <dbReference type="Proteomes" id="UP000518892"/>
    </source>
</evidence>
<dbReference type="Pfam" id="PF03682">
    <property type="entry name" value="UPF0158"/>
    <property type="match status" value="1"/>
</dbReference>
<organism evidence="1 2">
    <name type="scientific">Halomonas stenophila</name>
    <dbReference type="NCBI Taxonomy" id="795312"/>
    <lineage>
        <taxon>Bacteria</taxon>
        <taxon>Pseudomonadati</taxon>
        <taxon>Pseudomonadota</taxon>
        <taxon>Gammaproteobacteria</taxon>
        <taxon>Oceanospirillales</taxon>
        <taxon>Halomonadaceae</taxon>
        <taxon>Halomonas</taxon>
    </lineage>
</organism>
<name>A0A7W5HLE5_9GAMM</name>
<reference evidence="1 2" key="1">
    <citation type="submission" date="2020-08" db="EMBL/GenBank/DDBJ databases">
        <title>Genomic Encyclopedia of Type Strains, Phase III (KMG-III): the genomes of soil and plant-associated and newly described type strains.</title>
        <authorList>
            <person name="Whitman W."/>
        </authorList>
    </citation>
    <scope>NUCLEOTIDE SEQUENCE [LARGE SCALE GENOMIC DNA]</scope>
    <source>
        <strain evidence="1 2">CECT 7744</strain>
    </source>
</reference>
<keyword evidence="2" id="KW-1185">Reference proteome</keyword>
<dbReference type="EMBL" id="JACHXR010000015">
    <property type="protein sequence ID" value="MBB3232780.1"/>
    <property type="molecule type" value="Genomic_DNA"/>
</dbReference>
<proteinExistence type="predicted"/>
<comment type="caution">
    <text evidence="1">The sequence shown here is derived from an EMBL/GenBank/DDBJ whole genome shotgun (WGS) entry which is preliminary data.</text>
</comment>
<evidence type="ECO:0000313" key="1">
    <source>
        <dbReference type="EMBL" id="MBB3232780.1"/>
    </source>
</evidence>